<organism evidence="2">
    <name type="scientific">Candidatus Kentrum sp. FM</name>
    <dbReference type="NCBI Taxonomy" id="2126340"/>
    <lineage>
        <taxon>Bacteria</taxon>
        <taxon>Pseudomonadati</taxon>
        <taxon>Pseudomonadota</taxon>
        <taxon>Gammaproteobacteria</taxon>
        <taxon>Candidatus Kentrum</taxon>
    </lineage>
</organism>
<sequence length="371" mass="40944">MLLPVQVFRNLLPLLAITVVFLLTSACTQLGPDFVKRGRNDYNQVIAQTDNEEALLNLVRLRYADNPVFLEVANITTSFTWDRSLQLEVDEFEPESTNDKFGIDGNIEYTERPTITYIPLGGADFVRNVLTPIDIDSLLLLSHSGWSIERLLRVMANRMNGVNNAQEASGPTPDKAPLFADFITAARTMRTLQEKGSITFGYRELGKKTVPAMRIESDALGSTELCTLVAILGLRPSQQILTLDVAARHPRPDAIGIELRSLAGIMFFLSHGVDVPERDLAAGRVTVTKNNDGDPFDWQLVVGDLLDIKSQDSPPVNAAVAIEYRGSWFYIDDSDLQSKYTFMLLGQLSALQAGNIKRAGPVLTMPVSSSQ</sequence>
<gene>
    <name evidence="2" type="ORF">BECKFM1743A_GA0114220_103161</name>
    <name evidence="3" type="ORF">BECKFM1743B_GA0114221_102656</name>
    <name evidence="1" type="ORF">BECKFM1743C_GA0114222_102561</name>
</gene>
<proteinExistence type="predicted"/>
<dbReference type="AlphaFoldDB" id="A0A450T837"/>
<dbReference type="EMBL" id="CAADFA010000256">
    <property type="protein sequence ID" value="VFJ59803.1"/>
    <property type="molecule type" value="Genomic_DNA"/>
</dbReference>
<evidence type="ECO:0000313" key="2">
    <source>
        <dbReference type="EMBL" id="VFJ62796.1"/>
    </source>
</evidence>
<protein>
    <submittedName>
        <fullName evidence="2">Uncharacterized protein</fullName>
    </submittedName>
</protein>
<evidence type="ECO:0000313" key="3">
    <source>
        <dbReference type="EMBL" id="VFK13076.1"/>
    </source>
</evidence>
<reference evidence="2" key="1">
    <citation type="submission" date="2019-02" db="EMBL/GenBank/DDBJ databases">
        <authorList>
            <person name="Gruber-Vodicka R. H."/>
            <person name="Seah K. B. B."/>
        </authorList>
    </citation>
    <scope>NUCLEOTIDE SEQUENCE</scope>
    <source>
        <strain evidence="2">BECK_BZ163</strain>
        <strain evidence="3">BECK_BZ164</strain>
        <strain evidence="1">BECK_BZ165</strain>
    </source>
</reference>
<name>A0A450T837_9GAMM</name>
<accession>A0A450T837</accession>
<evidence type="ECO:0000313" key="1">
    <source>
        <dbReference type="EMBL" id="VFJ59803.1"/>
    </source>
</evidence>
<dbReference type="EMBL" id="CAADEZ010000316">
    <property type="protein sequence ID" value="VFJ62796.1"/>
    <property type="molecule type" value="Genomic_DNA"/>
</dbReference>
<dbReference type="EMBL" id="CAADFL010000265">
    <property type="protein sequence ID" value="VFK13076.1"/>
    <property type="molecule type" value="Genomic_DNA"/>
</dbReference>